<feature type="binding site" evidence="7">
    <location>
        <position position="17"/>
    </location>
    <ligand>
        <name>[4Fe-4S] cluster</name>
        <dbReference type="ChEBI" id="CHEBI:49883"/>
    </ligand>
</feature>
<dbReference type="HAMAP" id="MF_00069">
    <property type="entry name" value="Hydroxylam_reduct"/>
    <property type="match status" value="1"/>
</dbReference>
<feature type="binding site" evidence="7">
    <location>
        <position position="311"/>
    </location>
    <ligand>
        <name>hybrid [4Fe-2O-2S] cluster</name>
        <dbReference type="ChEBI" id="CHEBI:60519"/>
    </ligand>
</feature>
<evidence type="ECO:0000313" key="8">
    <source>
        <dbReference type="EMBL" id="MEN1761241.1"/>
    </source>
</evidence>
<feature type="binding site" description="via persulfide group" evidence="7">
    <location>
        <position position="403"/>
    </location>
    <ligand>
        <name>hybrid [4Fe-2O-2S] cluster</name>
        <dbReference type="ChEBI" id="CHEBI:60519"/>
    </ligand>
</feature>
<dbReference type="EMBL" id="JBCITM010000013">
    <property type="protein sequence ID" value="MEN1761241.1"/>
    <property type="molecule type" value="Genomic_DNA"/>
</dbReference>
<keyword evidence="5 7" id="KW-0408">Iron</keyword>
<dbReference type="SUPFAM" id="SSF56821">
    <property type="entry name" value="Prismane protein-like"/>
    <property type="match status" value="1"/>
</dbReference>
<comment type="caution">
    <text evidence="8">The sequence shown here is derived from an EMBL/GenBank/DDBJ whole genome shotgun (WGS) entry which is preliminary data.</text>
</comment>
<dbReference type="NCBIfam" id="TIGR01703">
    <property type="entry name" value="hybrid_clust"/>
    <property type="match status" value="1"/>
</dbReference>
<gene>
    <name evidence="7 8" type="primary">hcp</name>
    <name evidence="8" type="synonym">priS</name>
    <name evidence="8" type="ORF">AAIG11_12180</name>
</gene>
<feature type="binding site" evidence="7">
    <location>
        <position position="493"/>
    </location>
    <ligand>
        <name>hybrid [4Fe-2O-2S] cluster</name>
        <dbReference type="ChEBI" id="CHEBI:60519"/>
    </ligand>
</feature>
<comment type="function">
    <text evidence="7">Catalyzes the reduction of hydroxylamine to form NH(3) and H(2)O.</text>
</comment>
<feature type="binding site" evidence="7">
    <location>
        <position position="5"/>
    </location>
    <ligand>
        <name>[4Fe-4S] cluster</name>
        <dbReference type="ChEBI" id="CHEBI:49883"/>
    </ligand>
</feature>
<dbReference type="InterPro" id="IPR004137">
    <property type="entry name" value="HCP/CODH"/>
</dbReference>
<dbReference type="InterPro" id="IPR016099">
    <property type="entry name" value="Prismane-like_a/b-sand"/>
</dbReference>
<dbReference type="InterPro" id="IPR016100">
    <property type="entry name" value="Prismane_a-bundle"/>
</dbReference>
<reference evidence="8 9" key="1">
    <citation type="submission" date="2024-04" db="EMBL/GenBank/DDBJ databases">
        <title>Genome sequencing and metabolic network reconstruction of aminoacids and betaine degradation by Anoxynatronum sibiricum.</title>
        <authorList>
            <person name="Detkova E.N."/>
            <person name="Boltjanskaja Y.V."/>
            <person name="Mardanov A.V."/>
            <person name="Kevbrin V."/>
        </authorList>
    </citation>
    <scope>NUCLEOTIDE SEQUENCE [LARGE SCALE GENOMIC DNA]</scope>
    <source>
        <strain evidence="8 9">Z-7981</strain>
    </source>
</reference>
<keyword evidence="6 7" id="KW-0411">Iron-sulfur</keyword>
<feature type="binding site" evidence="7">
    <location>
        <position position="243"/>
    </location>
    <ligand>
        <name>hybrid [4Fe-2O-2S] cluster</name>
        <dbReference type="ChEBI" id="CHEBI:60519"/>
    </ligand>
</feature>
<feature type="binding site" evidence="7">
    <location>
        <position position="267"/>
    </location>
    <ligand>
        <name>hybrid [4Fe-2O-2S] cluster</name>
        <dbReference type="ChEBI" id="CHEBI:60519"/>
    </ligand>
</feature>
<evidence type="ECO:0000256" key="6">
    <source>
        <dbReference type="ARBA" id="ARBA00023014"/>
    </source>
</evidence>
<proteinExistence type="inferred from homology"/>
<evidence type="ECO:0000256" key="2">
    <source>
        <dbReference type="ARBA" id="ARBA00022490"/>
    </source>
</evidence>
<comment type="cofactor">
    <cofactor evidence="7">
        <name>[4Fe-4S] cluster</name>
        <dbReference type="ChEBI" id="CHEBI:49883"/>
    </cofactor>
    <text evidence="7">Binds 1 [4Fe-4S] cluster.</text>
</comment>
<feature type="modified residue" description="Cysteine persulfide" evidence="7">
    <location>
        <position position="403"/>
    </location>
</feature>
<dbReference type="Gene3D" id="3.40.50.2030">
    <property type="match status" value="2"/>
</dbReference>
<dbReference type="PIRSF" id="PIRSF000076">
    <property type="entry name" value="HCP"/>
    <property type="match status" value="1"/>
</dbReference>
<feature type="binding site" evidence="7">
    <location>
        <position position="431"/>
    </location>
    <ligand>
        <name>hybrid [4Fe-2O-2S] cluster</name>
        <dbReference type="ChEBI" id="CHEBI:60519"/>
    </ligand>
</feature>
<organism evidence="8 9">
    <name type="scientific">Anoxynatronum sibiricum</name>
    <dbReference type="NCBI Taxonomy" id="210623"/>
    <lineage>
        <taxon>Bacteria</taxon>
        <taxon>Bacillati</taxon>
        <taxon>Bacillota</taxon>
        <taxon>Clostridia</taxon>
        <taxon>Eubacteriales</taxon>
        <taxon>Clostridiaceae</taxon>
        <taxon>Anoxynatronum</taxon>
    </lineage>
</organism>
<evidence type="ECO:0000256" key="3">
    <source>
        <dbReference type="ARBA" id="ARBA00022723"/>
    </source>
</evidence>
<dbReference type="InterPro" id="IPR010048">
    <property type="entry name" value="Hydroxylam_reduct"/>
</dbReference>
<feature type="binding site" evidence="7">
    <location>
        <position position="23"/>
    </location>
    <ligand>
        <name>[4Fe-4S] cluster</name>
        <dbReference type="ChEBI" id="CHEBI:49883"/>
    </ligand>
</feature>
<dbReference type="CDD" id="cd01914">
    <property type="entry name" value="HCP"/>
    <property type="match status" value="1"/>
</dbReference>
<keyword evidence="2 7" id="KW-0963">Cytoplasm</keyword>
<feature type="binding site" evidence="7">
    <location>
        <position position="456"/>
    </location>
    <ligand>
        <name>hybrid [4Fe-2O-2S] cluster</name>
        <dbReference type="ChEBI" id="CHEBI:60519"/>
    </ligand>
</feature>
<protein>
    <recommendedName>
        <fullName evidence="7">Hydroxylamine reductase</fullName>
        <ecNumber evidence="7">1.7.99.1</ecNumber>
    </recommendedName>
    <alternativeName>
        <fullName evidence="7">Hybrid-cluster protein</fullName>
        <shortName evidence="7">HCP</shortName>
    </alternativeName>
    <alternativeName>
        <fullName evidence="7">Prismane protein</fullName>
    </alternativeName>
</protein>
<feature type="binding site" evidence="7">
    <location>
        <position position="491"/>
    </location>
    <ligand>
        <name>hybrid [4Fe-2O-2S] cluster</name>
        <dbReference type="ChEBI" id="CHEBI:60519"/>
    </ligand>
</feature>
<evidence type="ECO:0000256" key="7">
    <source>
        <dbReference type="HAMAP-Rule" id="MF_00069"/>
    </source>
</evidence>
<dbReference type="InterPro" id="IPR011254">
    <property type="entry name" value="Prismane-like_sf"/>
</dbReference>
<comment type="catalytic activity">
    <reaction evidence="7">
        <text>A + NH4(+) + H2O = hydroxylamine + AH2 + H(+)</text>
        <dbReference type="Rhea" id="RHEA:22052"/>
        <dbReference type="ChEBI" id="CHEBI:13193"/>
        <dbReference type="ChEBI" id="CHEBI:15377"/>
        <dbReference type="ChEBI" id="CHEBI:15378"/>
        <dbReference type="ChEBI" id="CHEBI:15429"/>
        <dbReference type="ChEBI" id="CHEBI:17499"/>
        <dbReference type="ChEBI" id="CHEBI:28938"/>
        <dbReference type="EC" id="1.7.99.1"/>
    </reaction>
</comment>
<evidence type="ECO:0000256" key="1">
    <source>
        <dbReference type="ARBA" id="ARBA00022485"/>
    </source>
</evidence>
<evidence type="ECO:0000256" key="5">
    <source>
        <dbReference type="ARBA" id="ARBA00023004"/>
    </source>
</evidence>
<sequence length="548" mass="59676">MSMFCYQCQEAARNSGCTKVGICGKPADVANLQDLLIFVTKGISLYQQELNQLGQGVPEADHFMVGSLFATITNANFDKQVFVNRIQEGLALRETLSNKLAAVSPATSVPNRDAAVWTAHSLDAFETKASTVGVLATENEDVRSLRELITYGLKGLAAYVHHAQNLSQENQEITAFMHRALTQLTNDSLSADDLVALTLETGKFGVDGMSLLDQANTSAYGHPEITSVNIGVGTRPGILISGHDLKDMEELLEQTAGTGIDVYTHSEMLPANYYPAFKKYEHFIGNYGGSWWHQDKEFDAFNGPVLLTSNCLVPPKDSYKDRVYTTNTAGFEGVVHIADRPEGGQKDFTVLMEHAKKCQPPTELETGTIVGGFAHQQVLALADKVVDAVKTGAIKQFFVMAGCDARMKSRSYYTDFAEALPQDTVILTAGCAKFRYNKLPLGDIGGIPRVLDAGQCNDSYSLAVIALKLKEVFGLDDINDLPISYNIAWYEQKAVIVLLALLYLGVKNIHLGPTLPAFLSPNVAKVLVDNFGIAGIQSVEEDIQLFLS</sequence>
<comment type="cofactor">
    <cofactor evidence="7">
        <name>hybrid [4Fe-2O-2S] cluster</name>
        <dbReference type="ChEBI" id="CHEBI:60519"/>
    </cofactor>
    <text evidence="7">Binds 1 hybrid [4Fe-2O-2S] cluster.</text>
</comment>
<keyword evidence="9" id="KW-1185">Reference proteome</keyword>
<dbReference type="RefSeq" id="WP_343186539.1">
    <property type="nucleotide sequence ID" value="NZ_JBCITM010000013.1"/>
</dbReference>
<comment type="subcellular location">
    <subcellularLocation>
        <location evidence="7">Cytoplasm</location>
    </subcellularLocation>
</comment>
<name>A0ABU9VVP6_9CLOT</name>
<feature type="binding site" evidence="7">
    <location>
        <position position="8"/>
    </location>
    <ligand>
        <name>[4Fe-4S] cluster</name>
        <dbReference type="ChEBI" id="CHEBI:49883"/>
    </ligand>
</feature>
<dbReference type="PANTHER" id="PTHR30109:SF0">
    <property type="entry name" value="HYDROXYLAMINE REDUCTASE"/>
    <property type="match status" value="1"/>
</dbReference>
<dbReference type="NCBIfam" id="NF003658">
    <property type="entry name" value="PRK05290.1"/>
    <property type="match status" value="1"/>
</dbReference>
<dbReference type="GO" id="GO:0050418">
    <property type="term" value="F:hydroxylamine reductase activity"/>
    <property type="evidence" value="ECO:0007669"/>
    <property type="project" value="UniProtKB-EC"/>
</dbReference>
<dbReference type="EC" id="1.7.99.1" evidence="7"/>
<keyword evidence="1 7" id="KW-0004">4Fe-4S</keyword>
<keyword evidence="3 7" id="KW-0479">Metal-binding</keyword>
<dbReference type="Proteomes" id="UP001407405">
    <property type="component" value="Unassembled WGS sequence"/>
</dbReference>
<dbReference type="PANTHER" id="PTHR30109">
    <property type="entry name" value="HYDROXYLAMINE REDUCTASE"/>
    <property type="match status" value="1"/>
</dbReference>
<dbReference type="Gene3D" id="1.20.1270.20">
    <property type="match status" value="2"/>
</dbReference>
<accession>A0ABU9VVP6</accession>
<comment type="similarity">
    <text evidence="7">Belongs to the HCP family.</text>
</comment>
<evidence type="ECO:0000313" key="9">
    <source>
        <dbReference type="Proteomes" id="UP001407405"/>
    </source>
</evidence>
<evidence type="ECO:0000256" key="4">
    <source>
        <dbReference type="ARBA" id="ARBA00023002"/>
    </source>
</evidence>
<dbReference type="Pfam" id="PF03063">
    <property type="entry name" value="Prismane"/>
    <property type="match status" value="1"/>
</dbReference>
<keyword evidence="4 7" id="KW-0560">Oxidoreductase</keyword>